<comment type="caution">
    <text evidence="3">The sequence shown here is derived from an EMBL/GenBank/DDBJ whole genome shotgun (WGS) entry which is preliminary data.</text>
</comment>
<name>A0ABT9MG49_9DEIO</name>
<dbReference type="Gene3D" id="2.40.30.10">
    <property type="entry name" value="Translation factors"/>
    <property type="match status" value="1"/>
</dbReference>
<keyword evidence="4" id="KW-1185">Reference proteome</keyword>
<dbReference type="InterPro" id="IPR009001">
    <property type="entry name" value="Transl_elong_EF1A/Init_IF2_C"/>
</dbReference>
<reference evidence="3 4" key="1">
    <citation type="submission" date="2023-07" db="EMBL/GenBank/DDBJ databases">
        <title>Genomic Encyclopedia of Type Strains, Phase IV (KMG-IV): sequencing the most valuable type-strain genomes for metagenomic binning, comparative biology and taxonomic classification.</title>
        <authorList>
            <person name="Goeker M."/>
        </authorList>
    </citation>
    <scope>NUCLEOTIDE SEQUENCE [LARGE SCALE GENOMIC DNA]</scope>
    <source>
        <strain evidence="3 4">NIO-1023</strain>
    </source>
</reference>
<proteinExistence type="predicted"/>
<organism evidence="3 4">
    <name type="scientific">Deinococcus enclensis</name>
    <dbReference type="NCBI Taxonomy" id="1049582"/>
    <lineage>
        <taxon>Bacteria</taxon>
        <taxon>Thermotogati</taxon>
        <taxon>Deinococcota</taxon>
        <taxon>Deinococci</taxon>
        <taxon>Deinococcales</taxon>
        <taxon>Deinococcaceae</taxon>
        <taxon>Deinococcus</taxon>
    </lineage>
</organism>
<evidence type="ECO:0000256" key="2">
    <source>
        <dbReference type="ARBA" id="ARBA00023134"/>
    </source>
</evidence>
<accession>A0ABT9MG49</accession>
<sequence length="132" mass="14386">MSVADSGPPAPRPDVAAEVSYHLPNQGGRKSGIPSGAWTHLHYQNETWHVWQHFQHGPWAFPGETHAVHFTFPSPLLQLGRLDVGTAFVLTEGPRVVGYGKVTALLHLAENAEAQRASGQLDDRDLPSVHSI</sequence>
<protein>
    <recommendedName>
        <fullName evidence="5">Translation elongation factor EFTu/EF1A C-terminal domain-containing protein</fullName>
    </recommendedName>
</protein>
<dbReference type="SUPFAM" id="SSF50465">
    <property type="entry name" value="EF-Tu/eEF-1alpha/eIF2-gamma C-terminal domain"/>
    <property type="match status" value="1"/>
</dbReference>
<dbReference type="Proteomes" id="UP001232163">
    <property type="component" value="Unassembled WGS sequence"/>
</dbReference>
<keyword evidence="2" id="KW-0342">GTP-binding</keyword>
<evidence type="ECO:0008006" key="5">
    <source>
        <dbReference type="Google" id="ProtNLM"/>
    </source>
</evidence>
<evidence type="ECO:0000313" key="4">
    <source>
        <dbReference type="Proteomes" id="UP001232163"/>
    </source>
</evidence>
<keyword evidence="1" id="KW-0547">Nucleotide-binding</keyword>
<evidence type="ECO:0000256" key="1">
    <source>
        <dbReference type="ARBA" id="ARBA00022741"/>
    </source>
</evidence>
<dbReference type="EMBL" id="JAURUR010000011">
    <property type="protein sequence ID" value="MDP9765431.1"/>
    <property type="molecule type" value="Genomic_DNA"/>
</dbReference>
<evidence type="ECO:0000313" key="3">
    <source>
        <dbReference type="EMBL" id="MDP9765431.1"/>
    </source>
</evidence>
<gene>
    <name evidence="3" type="ORF">QO006_002882</name>
</gene>
<dbReference type="RefSeq" id="WP_307467451.1">
    <property type="nucleotide sequence ID" value="NZ_JAURUR010000011.1"/>
</dbReference>